<dbReference type="PANTHER" id="PTHR12526">
    <property type="entry name" value="GLYCOSYLTRANSFERASE"/>
    <property type="match status" value="1"/>
</dbReference>
<evidence type="ECO:0000313" key="4">
    <source>
        <dbReference type="Proteomes" id="UP000635665"/>
    </source>
</evidence>
<sequence length="371" mass="42399">MKILHLSAVKNWGGGENQIELLCEAFKNEAPEVENLILCVKNGLFHKRLKKNQLKFKTSPLRFNFDIRYSLKIIQICKTRRIDLIHIHDPKALALVVLADKFYNLPPMVFSKKTSFPIKNRKQTLYKYNYPKIKRILCVSHKTKEITAEKIKDKNRLRTIYHGISIEKQKQLSPDGNLRNKLGLTEDYILVGNIGNHIPAKDLSTFIETAKQIINRPNGQKFHFVQIGYFTSETAALLEQVKANNLEASISFLGFKENAANLISQLDMLLLTSNSEGVPNVIYEAFYHKTPVIATNVGGIPEIVSHMENGLLADATDPKKLSEHILFLAKETNISLRFTQNAHRKVVENFTTKQMAQKTLHEYKNILYGRS</sequence>
<keyword evidence="4" id="KW-1185">Reference proteome</keyword>
<dbReference type="CDD" id="cd03801">
    <property type="entry name" value="GT4_PimA-like"/>
    <property type="match status" value="1"/>
</dbReference>
<feature type="domain" description="Glycosyl transferase family 1" evidence="1">
    <location>
        <begin position="178"/>
        <end position="343"/>
    </location>
</feature>
<organism evidence="3 4">
    <name type="scientific">Salegentibacter maritimus</name>
    <dbReference type="NCBI Taxonomy" id="2794347"/>
    <lineage>
        <taxon>Bacteria</taxon>
        <taxon>Pseudomonadati</taxon>
        <taxon>Bacteroidota</taxon>
        <taxon>Flavobacteriia</taxon>
        <taxon>Flavobacteriales</taxon>
        <taxon>Flavobacteriaceae</taxon>
        <taxon>Salegentibacter</taxon>
    </lineage>
</organism>
<dbReference type="InterPro" id="IPR028098">
    <property type="entry name" value="Glyco_trans_4-like_N"/>
</dbReference>
<accession>A0ABS0TFU4</accession>
<dbReference type="Proteomes" id="UP000635665">
    <property type="component" value="Unassembled WGS sequence"/>
</dbReference>
<evidence type="ECO:0000259" key="2">
    <source>
        <dbReference type="Pfam" id="PF13439"/>
    </source>
</evidence>
<evidence type="ECO:0000259" key="1">
    <source>
        <dbReference type="Pfam" id="PF00534"/>
    </source>
</evidence>
<dbReference type="Gene3D" id="3.40.50.2000">
    <property type="entry name" value="Glycogen Phosphorylase B"/>
    <property type="match status" value="2"/>
</dbReference>
<dbReference type="RefSeq" id="WP_198638440.1">
    <property type="nucleotide sequence ID" value="NZ_JAEHNY010000006.1"/>
</dbReference>
<evidence type="ECO:0000313" key="3">
    <source>
        <dbReference type="EMBL" id="MBI6119929.1"/>
    </source>
</evidence>
<dbReference type="EMBL" id="JAEHNY010000006">
    <property type="protein sequence ID" value="MBI6119929.1"/>
    <property type="molecule type" value="Genomic_DNA"/>
</dbReference>
<dbReference type="Pfam" id="PF13439">
    <property type="entry name" value="Glyco_transf_4"/>
    <property type="match status" value="1"/>
</dbReference>
<name>A0ABS0TFU4_9FLAO</name>
<reference evidence="3 4" key="1">
    <citation type="submission" date="2020-12" db="EMBL/GenBank/DDBJ databases">
        <title>Salegentibacter orientalis sp. nov., isolated from costal sediment.</title>
        <authorList>
            <person name="Lian F.-B."/>
        </authorList>
    </citation>
    <scope>NUCLEOTIDE SEQUENCE [LARGE SCALE GENOMIC DNA]</scope>
    <source>
        <strain evidence="3 4">F60176</strain>
    </source>
</reference>
<gene>
    <name evidence="3" type="ORF">I6U50_07830</name>
</gene>
<dbReference type="Pfam" id="PF00534">
    <property type="entry name" value="Glycos_transf_1"/>
    <property type="match status" value="1"/>
</dbReference>
<protein>
    <submittedName>
        <fullName evidence="3">Glycosyltransferase family 4 protein</fullName>
    </submittedName>
</protein>
<comment type="caution">
    <text evidence="3">The sequence shown here is derived from an EMBL/GenBank/DDBJ whole genome shotgun (WGS) entry which is preliminary data.</text>
</comment>
<proteinExistence type="predicted"/>
<dbReference type="SUPFAM" id="SSF53756">
    <property type="entry name" value="UDP-Glycosyltransferase/glycogen phosphorylase"/>
    <property type="match status" value="1"/>
</dbReference>
<dbReference type="InterPro" id="IPR001296">
    <property type="entry name" value="Glyco_trans_1"/>
</dbReference>
<feature type="domain" description="Glycosyltransferase subfamily 4-like N-terminal" evidence="2">
    <location>
        <begin position="12"/>
        <end position="167"/>
    </location>
</feature>